<reference evidence="2 3" key="1">
    <citation type="journal article" date="2012" name="J. Bacteriol.">
        <title>Draft Genome Sequence of Plant Growth-Promoting Rhizobium Mesorhizobium amorphae, Isolated from Zinc-Lead Mine Tailings.</title>
        <authorList>
            <person name="Hao X."/>
            <person name="Lin Y."/>
            <person name="Johnstone L."/>
            <person name="Baltrus D.A."/>
            <person name="Miller S.J."/>
            <person name="Wei G."/>
            <person name="Rensing C."/>
        </authorList>
    </citation>
    <scope>NUCLEOTIDE SEQUENCE [LARGE SCALE GENOMIC DNA]</scope>
    <source>
        <strain evidence="2 3">CCNWGS0123</strain>
    </source>
</reference>
<dbReference type="Proteomes" id="UP000002949">
    <property type="component" value="Unassembled WGS sequence"/>
</dbReference>
<evidence type="ECO:0000313" key="3">
    <source>
        <dbReference type="Proteomes" id="UP000002949"/>
    </source>
</evidence>
<protein>
    <submittedName>
        <fullName evidence="2">Uncharacterized protein</fullName>
    </submittedName>
</protein>
<organism evidence="2 3">
    <name type="scientific">Mesorhizobium amorphae CCNWGS0123</name>
    <dbReference type="NCBI Taxonomy" id="1082933"/>
    <lineage>
        <taxon>Bacteria</taxon>
        <taxon>Pseudomonadati</taxon>
        <taxon>Pseudomonadota</taxon>
        <taxon>Alphaproteobacteria</taxon>
        <taxon>Hyphomicrobiales</taxon>
        <taxon>Phyllobacteriaceae</taxon>
        <taxon>Mesorhizobium</taxon>
    </lineage>
</organism>
<proteinExistence type="predicted"/>
<feature type="region of interest" description="Disordered" evidence="1">
    <location>
        <begin position="37"/>
        <end position="58"/>
    </location>
</feature>
<name>G6Y3C0_9HYPH</name>
<gene>
    <name evidence="2" type="ORF">MEA186_02078</name>
</gene>
<accession>G6Y3C0</accession>
<keyword evidence="3" id="KW-1185">Reference proteome</keyword>
<dbReference type="AlphaFoldDB" id="G6Y3C0"/>
<evidence type="ECO:0000313" key="2">
    <source>
        <dbReference type="EMBL" id="EHH13780.1"/>
    </source>
</evidence>
<evidence type="ECO:0000256" key="1">
    <source>
        <dbReference type="SAM" id="MobiDB-lite"/>
    </source>
</evidence>
<sequence>MLYRFSALDLAPRFMFGTSGDGANLGIEHDDCSFMRPDSDHARPPALDLSVDGKMPSG</sequence>
<dbReference type="EMBL" id="AGSN01000019">
    <property type="protein sequence ID" value="EHH13780.1"/>
    <property type="molecule type" value="Genomic_DNA"/>
</dbReference>